<reference evidence="1 2" key="1">
    <citation type="submission" date="2019-03" db="EMBL/GenBank/DDBJ databases">
        <authorList>
            <person name="Che Y."/>
            <person name="Zhou L."/>
        </authorList>
    </citation>
    <scope>NUCLEOTIDE SEQUENCE [LARGE SCALE GENOMIC DNA]</scope>
    <source>
        <strain evidence="1 2">AIFJ1607</strain>
    </source>
</reference>
<organism evidence="1 2">
    <name type="scientific">Actinobacillus indolicus</name>
    <dbReference type="NCBI Taxonomy" id="51049"/>
    <lineage>
        <taxon>Bacteria</taxon>
        <taxon>Pseudomonadati</taxon>
        <taxon>Pseudomonadota</taxon>
        <taxon>Gammaproteobacteria</taxon>
        <taxon>Pasteurellales</taxon>
        <taxon>Pasteurellaceae</taxon>
        <taxon>Actinobacillus</taxon>
    </lineage>
</organism>
<dbReference type="AlphaFoldDB" id="A0A4P7CI41"/>
<proteinExistence type="predicted"/>
<keyword evidence="2" id="KW-1185">Reference proteome</keyword>
<protein>
    <submittedName>
        <fullName evidence="1">Uncharacterized protein</fullName>
    </submittedName>
</protein>
<accession>A0A4P7CI41</accession>
<evidence type="ECO:0000313" key="2">
    <source>
        <dbReference type="Proteomes" id="UP000294444"/>
    </source>
</evidence>
<sequence length="132" mass="15436">MDIKDIPQDNSKIFRGQKKIIYATRNGNYESGTTSGWDDEEFATQQAVEELNQQTEQALQAVKNGEKSLLYYLMYKYRFDEQSLAQATGFWQWQIRRHCKPEVWAKLSQKKLENYAGVFGVDIKMLNLNSQL</sequence>
<dbReference type="EMBL" id="CP038145">
    <property type="protein sequence ID" value="QBQ64748.1"/>
    <property type="molecule type" value="Genomic_DNA"/>
</dbReference>
<dbReference type="KEGG" id="aio:EXH44_06645"/>
<name>A0A4P7CI41_9PAST</name>
<dbReference type="Proteomes" id="UP000294444">
    <property type="component" value="Chromosome"/>
</dbReference>
<gene>
    <name evidence="1" type="ORF">EXH44_06645</name>
</gene>
<evidence type="ECO:0000313" key="1">
    <source>
        <dbReference type="EMBL" id="QBQ64748.1"/>
    </source>
</evidence>